<reference evidence="1" key="1">
    <citation type="journal article" date="2020" name="Nature">
        <title>Giant virus diversity and host interactions through global metagenomics.</title>
        <authorList>
            <person name="Schulz F."/>
            <person name="Roux S."/>
            <person name="Paez-Espino D."/>
            <person name="Jungbluth S."/>
            <person name="Walsh D.A."/>
            <person name="Denef V.J."/>
            <person name="McMahon K.D."/>
            <person name="Konstantinidis K.T."/>
            <person name="Eloe-Fadrosh E.A."/>
            <person name="Kyrpides N.C."/>
            <person name="Woyke T."/>
        </authorList>
    </citation>
    <scope>NUCLEOTIDE SEQUENCE</scope>
    <source>
        <strain evidence="1">GVMAG-S-3300013093-109</strain>
    </source>
</reference>
<protein>
    <submittedName>
        <fullName evidence="1">Uncharacterized protein</fullName>
    </submittedName>
</protein>
<organism evidence="1">
    <name type="scientific">viral metagenome</name>
    <dbReference type="NCBI Taxonomy" id="1070528"/>
    <lineage>
        <taxon>unclassified sequences</taxon>
        <taxon>metagenomes</taxon>
        <taxon>organismal metagenomes</taxon>
    </lineage>
</organism>
<proteinExistence type="predicted"/>
<name>A0A6C0KTR2_9ZZZZ</name>
<sequence length="109" mass="13013">MPFITFIYKIDRCTFYGKYVFQQISDDHEGLDDEIRGILLKGVNAFRKMKNLDPIKKIMIGIMSYSFDHFAPCFSSEKEIQAFDFYCEDVNYYEHNMYINGIKLMFNLE</sequence>
<evidence type="ECO:0000313" key="1">
    <source>
        <dbReference type="EMBL" id="QHU20653.1"/>
    </source>
</evidence>
<dbReference type="EMBL" id="MN740970">
    <property type="protein sequence ID" value="QHU20653.1"/>
    <property type="molecule type" value="Genomic_DNA"/>
</dbReference>
<accession>A0A6C0KTR2</accession>
<dbReference type="AlphaFoldDB" id="A0A6C0KTR2"/>